<accession>A0A3L6QMK4</accession>
<dbReference type="EMBL" id="PQIB02000011">
    <property type="protein sequence ID" value="RLM84291.1"/>
    <property type="molecule type" value="Genomic_DNA"/>
</dbReference>
<evidence type="ECO:0000313" key="3">
    <source>
        <dbReference type="Proteomes" id="UP000275267"/>
    </source>
</evidence>
<dbReference type="AlphaFoldDB" id="A0A3L6QMK4"/>
<proteinExistence type="predicted"/>
<evidence type="ECO:0000256" key="1">
    <source>
        <dbReference type="SAM" id="MobiDB-lite"/>
    </source>
</evidence>
<dbReference type="Proteomes" id="UP000275267">
    <property type="component" value="Unassembled WGS sequence"/>
</dbReference>
<gene>
    <name evidence="2" type="ORF">C2845_PM04G09210</name>
</gene>
<comment type="caution">
    <text evidence="2">The sequence shown here is derived from an EMBL/GenBank/DDBJ whole genome shotgun (WGS) entry which is preliminary data.</text>
</comment>
<sequence>MLENSNRAKVRASPRTGRNAFAVGPPIEQAAIRQQMGSRTPRNSPDLRIVVGHLSKRRWGTSHTWSMALSLCSNVNLHSLASKLPKMSRADIEPAAQRRSPQDPPLRIPKRLWATDPMDRHQPMQRRDRVSPMKWRNTRRADDEHAGGIKKKELAKRASWLQICAYRPWLRPHPGANPRPARGG</sequence>
<name>A0A3L6QMK4_PANMI</name>
<reference evidence="3" key="1">
    <citation type="journal article" date="2019" name="Nat. Commun.">
        <title>The genome of broomcorn millet.</title>
        <authorList>
            <person name="Zou C."/>
            <person name="Miki D."/>
            <person name="Li D."/>
            <person name="Tang Q."/>
            <person name="Xiao L."/>
            <person name="Rajput S."/>
            <person name="Deng P."/>
            <person name="Jia W."/>
            <person name="Huang R."/>
            <person name="Zhang M."/>
            <person name="Sun Y."/>
            <person name="Hu J."/>
            <person name="Fu X."/>
            <person name="Schnable P.S."/>
            <person name="Li F."/>
            <person name="Zhang H."/>
            <person name="Feng B."/>
            <person name="Zhu X."/>
            <person name="Liu R."/>
            <person name="Schnable J.C."/>
            <person name="Zhu J.-K."/>
            <person name="Zhang H."/>
        </authorList>
    </citation>
    <scope>NUCLEOTIDE SEQUENCE [LARGE SCALE GENOMIC DNA]</scope>
</reference>
<organism evidence="2 3">
    <name type="scientific">Panicum miliaceum</name>
    <name type="common">Proso millet</name>
    <name type="synonym">Broomcorn millet</name>
    <dbReference type="NCBI Taxonomy" id="4540"/>
    <lineage>
        <taxon>Eukaryota</taxon>
        <taxon>Viridiplantae</taxon>
        <taxon>Streptophyta</taxon>
        <taxon>Embryophyta</taxon>
        <taxon>Tracheophyta</taxon>
        <taxon>Spermatophyta</taxon>
        <taxon>Magnoliopsida</taxon>
        <taxon>Liliopsida</taxon>
        <taxon>Poales</taxon>
        <taxon>Poaceae</taxon>
        <taxon>PACMAD clade</taxon>
        <taxon>Panicoideae</taxon>
        <taxon>Panicodae</taxon>
        <taxon>Paniceae</taxon>
        <taxon>Panicinae</taxon>
        <taxon>Panicum</taxon>
        <taxon>Panicum sect. Panicum</taxon>
    </lineage>
</organism>
<protein>
    <submittedName>
        <fullName evidence="2">Uncharacterized protein</fullName>
    </submittedName>
</protein>
<evidence type="ECO:0000313" key="2">
    <source>
        <dbReference type="EMBL" id="RLM84291.1"/>
    </source>
</evidence>
<feature type="region of interest" description="Disordered" evidence="1">
    <location>
        <begin position="1"/>
        <end position="21"/>
    </location>
</feature>
<keyword evidence="3" id="KW-1185">Reference proteome</keyword>